<keyword evidence="2" id="KW-1185">Reference proteome</keyword>
<proteinExistence type="predicted"/>
<evidence type="ECO:0000313" key="2">
    <source>
        <dbReference type="Proteomes" id="UP001368328"/>
    </source>
</evidence>
<dbReference type="Proteomes" id="UP001368328">
    <property type="component" value="Chromosome"/>
</dbReference>
<dbReference type="SUPFAM" id="SSF82784">
    <property type="entry name" value="OsmC-like"/>
    <property type="match status" value="1"/>
</dbReference>
<sequence length="152" mass="16220">MSESKTNLKTVWYGNTKGNGRMESNNFETSIAIPESLGGIGEGAEPKGLIVSSAAACYSMTLVAMLEARKLNVTGLTMNTEATNSKEEGFKITHYPKVILSVDATKDQIESANRTIQAADKACAIGNMLKKADVQIMIEGKVSLASQVDESN</sequence>
<reference evidence="1 2" key="1">
    <citation type="submission" date="2024-02" db="EMBL/GenBank/DDBJ databases">
        <title>Seven novel Bacillus-like species.</title>
        <authorList>
            <person name="Liu G."/>
        </authorList>
    </citation>
    <scope>NUCLEOTIDE SEQUENCE [LARGE SCALE GENOMIC DNA]</scope>
    <source>
        <strain evidence="1 2">FJAT-53654</strain>
    </source>
</reference>
<dbReference type="InterPro" id="IPR036102">
    <property type="entry name" value="OsmC/Ohrsf"/>
</dbReference>
<dbReference type="PANTHER" id="PTHR42830:SF2">
    <property type="entry name" value="OSMC_OHR FAMILY PROTEIN"/>
    <property type="match status" value="1"/>
</dbReference>
<dbReference type="RefSeq" id="WP_338787213.1">
    <property type="nucleotide sequence ID" value="NZ_CP147403.1"/>
</dbReference>
<dbReference type="PANTHER" id="PTHR42830">
    <property type="entry name" value="OSMOTICALLY INDUCIBLE FAMILY PROTEIN"/>
    <property type="match status" value="1"/>
</dbReference>
<accession>A0ABZ2MSS3</accession>
<dbReference type="Pfam" id="PF02566">
    <property type="entry name" value="OsmC"/>
    <property type="match status" value="1"/>
</dbReference>
<name>A0ABZ2MSS3_9BACI</name>
<dbReference type="Gene3D" id="3.30.300.20">
    <property type="match status" value="1"/>
</dbReference>
<organism evidence="1 2">
    <name type="scientific">Metabacillus rhizosphaerae</name>
    <dbReference type="NCBI Taxonomy" id="3117747"/>
    <lineage>
        <taxon>Bacteria</taxon>
        <taxon>Bacillati</taxon>
        <taxon>Bacillota</taxon>
        <taxon>Bacilli</taxon>
        <taxon>Bacillales</taxon>
        <taxon>Bacillaceae</taxon>
        <taxon>Metabacillus</taxon>
    </lineage>
</organism>
<evidence type="ECO:0000313" key="1">
    <source>
        <dbReference type="EMBL" id="WXB88322.1"/>
    </source>
</evidence>
<dbReference type="InterPro" id="IPR052707">
    <property type="entry name" value="OsmC_Ohr_Peroxiredoxin"/>
</dbReference>
<dbReference type="EMBL" id="CP147403">
    <property type="protein sequence ID" value="WXB88322.1"/>
    <property type="molecule type" value="Genomic_DNA"/>
</dbReference>
<dbReference type="InterPro" id="IPR015946">
    <property type="entry name" value="KH_dom-like_a/b"/>
</dbReference>
<gene>
    <name evidence="1" type="ORF">WCV66_24485</name>
</gene>
<protein>
    <submittedName>
        <fullName evidence="1">OsmC family protein</fullName>
    </submittedName>
</protein>
<dbReference type="InterPro" id="IPR003718">
    <property type="entry name" value="OsmC/Ohr_fam"/>
</dbReference>